<keyword evidence="3" id="KW-0560">Oxidoreductase</keyword>
<dbReference type="GO" id="GO:0004499">
    <property type="term" value="F:N,N-dimethylaniline monooxygenase activity"/>
    <property type="evidence" value="ECO:0007669"/>
    <property type="project" value="InterPro"/>
</dbReference>
<dbReference type="GO" id="GO:0050660">
    <property type="term" value="F:flavin adenine dinucleotide binding"/>
    <property type="evidence" value="ECO:0007669"/>
    <property type="project" value="InterPro"/>
</dbReference>
<keyword evidence="1" id="KW-0285">Flavoprotein</keyword>
<evidence type="ECO:0000313" key="6">
    <source>
        <dbReference type="Proteomes" id="UP000050874"/>
    </source>
</evidence>
<keyword evidence="4" id="KW-0732">Signal</keyword>
<dbReference type="AlphaFoldDB" id="A0A0R2PPL7"/>
<protein>
    <recommendedName>
        <fullName evidence="7">4-hydroxyacetophenone monooxygenase</fullName>
    </recommendedName>
</protein>
<evidence type="ECO:0000256" key="2">
    <source>
        <dbReference type="ARBA" id="ARBA00022827"/>
    </source>
</evidence>
<name>A0A0R2PPL7_9GAMM</name>
<feature type="chain" id="PRO_5006586862" description="4-hydroxyacetophenone monooxygenase" evidence="4">
    <location>
        <begin position="22"/>
        <end position="628"/>
    </location>
</feature>
<dbReference type="Proteomes" id="UP000050874">
    <property type="component" value="Unassembled WGS sequence"/>
</dbReference>
<dbReference type="InterPro" id="IPR036188">
    <property type="entry name" value="FAD/NAD-bd_sf"/>
</dbReference>
<keyword evidence="2" id="KW-0274">FAD</keyword>
<dbReference type="InterPro" id="IPR020946">
    <property type="entry name" value="Flavin_mOase-like"/>
</dbReference>
<dbReference type="Pfam" id="PF00743">
    <property type="entry name" value="FMO-like"/>
    <property type="match status" value="1"/>
</dbReference>
<dbReference type="PANTHER" id="PTHR42877">
    <property type="entry name" value="L-ORNITHINE N(5)-MONOOXYGENASE-RELATED"/>
    <property type="match status" value="1"/>
</dbReference>
<evidence type="ECO:0000256" key="1">
    <source>
        <dbReference type="ARBA" id="ARBA00022630"/>
    </source>
</evidence>
<feature type="signal peptide" evidence="4">
    <location>
        <begin position="1"/>
        <end position="21"/>
    </location>
</feature>
<evidence type="ECO:0000256" key="4">
    <source>
        <dbReference type="SAM" id="SignalP"/>
    </source>
</evidence>
<gene>
    <name evidence="5" type="ORF">ABR63_07380</name>
</gene>
<sequence length="628" mass="71789">MKINKNNLVNALNSSSFPVLAASLVHMTRDINILDRLPQPQTAMLGEVQGYFTNDQKQQVLDIALPIVETYLSNESANNFYIPNEEDLKRMMSYVVGSEVSDQYIPMMLEDINLLSKPLTPKPKRSNSHNANNFSILIVGAGMSGILMGIKLLDLGIPVQIYEKNNDVGGTWFENTYPGCRVDIANHFYSYSFEENNQWTQYFSEQPELQDYFRQCFLKYNLNDITHFNQEVTSMTFSDDVNMWSVTSSCDEQPRVEEFNLVISCIGQLNQPKLPDIKGLDLFEGEIFHSARWPKDFHLDGKKVAVIGSGASAFQIVPSIADQCSELKVFQRSPPWMFPNQDYHRKVNAEKKWLLANLPGYSRWYRFLLFWPGSDQLLDSLFVDPAWKGGDLAINESNEQMRQVFTQAMLSQITDLSLIDKVIPKYPPFGKRMLQDNGAWLQALQKTNVALVTDPINEITSVGINTNDQIDEFDVIILATGFKAQEFFSSIHIDGGTGAYHEIYGDAPESYLGITCNTLPNFFMTYGPGTNLAHAGSIIFNSECQVKYICTAIEHMLEHNLRSIRVKEEVLREYQVNLEARLDQMVWQHPKVSSWYQNAQGKVVTTSPWRLVEYWEWTNNFKPSDYEL</sequence>
<evidence type="ECO:0008006" key="7">
    <source>
        <dbReference type="Google" id="ProtNLM"/>
    </source>
</evidence>
<evidence type="ECO:0000313" key="5">
    <source>
        <dbReference type="EMBL" id="KRO40111.1"/>
    </source>
</evidence>
<evidence type="ECO:0000256" key="3">
    <source>
        <dbReference type="ARBA" id="ARBA00023002"/>
    </source>
</evidence>
<dbReference type="Gene3D" id="3.50.50.60">
    <property type="entry name" value="FAD/NAD(P)-binding domain"/>
    <property type="match status" value="2"/>
</dbReference>
<dbReference type="GO" id="GO:0050661">
    <property type="term" value="F:NADP binding"/>
    <property type="evidence" value="ECO:0007669"/>
    <property type="project" value="InterPro"/>
</dbReference>
<organism evidence="5 6">
    <name type="scientific">SAR86 cluster bacterium BACL1 MAG-120920-bin57</name>
    <dbReference type="NCBI Taxonomy" id="1655571"/>
    <lineage>
        <taxon>Bacteria</taxon>
        <taxon>Pseudomonadati</taxon>
        <taxon>Pseudomonadota</taxon>
        <taxon>Gammaproteobacteria</taxon>
        <taxon>SAR86 cluster</taxon>
    </lineage>
</organism>
<accession>A0A0R2PPL7</accession>
<dbReference type="EMBL" id="LIAV01000180">
    <property type="protein sequence ID" value="KRO40111.1"/>
    <property type="molecule type" value="Genomic_DNA"/>
</dbReference>
<reference evidence="6" key="1">
    <citation type="submission" date="2015-10" db="EMBL/GenBank/DDBJ databases">
        <title>Metagenome-Assembled Genomes uncover a global brackish microbiome.</title>
        <authorList>
            <person name="Hugerth L.W."/>
            <person name="Larsson J."/>
            <person name="Alneberg J."/>
            <person name="Lindh M.V."/>
            <person name="Legrand C."/>
            <person name="Pinhassi J."/>
            <person name="Andersson A."/>
        </authorList>
    </citation>
    <scope>NUCLEOTIDE SEQUENCE [LARGE SCALE GENOMIC DNA]</scope>
</reference>
<dbReference type="SUPFAM" id="SSF51905">
    <property type="entry name" value="FAD/NAD(P)-binding domain"/>
    <property type="match status" value="2"/>
</dbReference>
<proteinExistence type="predicted"/>
<dbReference type="InterPro" id="IPR051209">
    <property type="entry name" value="FAD-bind_Monooxygenase_sf"/>
</dbReference>
<dbReference type="PANTHER" id="PTHR42877:SF4">
    <property type="entry name" value="FAD_NAD(P)-BINDING DOMAIN-CONTAINING PROTEIN-RELATED"/>
    <property type="match status" value="1"/>
</dbReference>
<comment type="caution">
    <text evidence="5">The sequence shown here is derived from an EMBL/GenBank/DDBJ whole genome shotgun (WGS) entry which is preliminary data.</text>
</comment>